<keyword evidence="5" id="KW-0131">Cell cycle</keyword>
<dbReference type="GO" id="GO:1902977">
    <property type="term" value="P:mitotic DNA replication preinitiation complex assembly"/>
    <property type="evidence" value="ECO:0007669"/>
    <property type="project" value="TreeGrafter"/>
</dbReference>
<comment type="subcellular location">
    <subcellularLocation>
        <location evidence="1">Nucleus</location>
    </subcellularLocation>
</comment>
<dbReference type="GO" id="GO:0006270">
    <property type="term" value="P:DNA replication initiation"/>
    <property type="evidence" value="ECO:0007669"/>
    <property type="project" value="InterPro"/>
</dbReference>
<sequence>MYLPRTLVSLLYQHLVKSHHPLSPAVLILTALDPDALCACRILTALLKRDYIAHKIEPIAGYADLERAGETMVQPMRIQQGGSGGVVVCLGVGGLVDMSHTLGLDVAGLNGNPSGGIEVWLIDARRPWNLGNVFAGDPVEVMLKEAGGDAQSRRTEVDNGQIQPSYRPGTGGIIVYDDGDIDEDLAAEREAYCALTDMPDIDELGDESGDSGEDSDVSASSGGQRMSKKRKSWSDQGDADDSEDEISRPRQRRRSSPSGSIPSSPNRRLPRSVSPPSQPPPPRNDDQITIRSRRREVRKLRRKYSTVLQKYYDLGTSYSEPISSLLYSLAEDLGREDNDLLWHAIVGVSSLELYGRSMTGVGISTALDVGGSAGWGGERGERIRQVLRDEVRRLNPPDPNDTTRENARGESSGVIPTTARSPTDNSIRLSPEPRFLLIRHWSLYDSMLHSPYLSSRLHIWSEVGRKRLHKLLAKMGVSLTQCKQSYTHMDMDLKRGLRQRLLTYAPMYGLDGLVPPAAAAGRGREGWGFVRSWGWKACLSAVDVGVIVGAILEVGKSSGTYSEPSKNWDHGGGEQTQHVDNDGKMEGEEWVRRFWEAYDALENIEALKHALPIAQHLHRAILRTGTSIIEKRQIRHLRAFRMAVVKEGPDVALFTHPGALTKLALWVGEAIAEQEREQRGTVGKSGRGTPLVMAGLNEARGVYIVVGTGGGGVIDFAARTERKGRLEKKAKVREAKQAEKERKRRIRVERAGEEVEVAEESEEDEEEDDSDDNDDDDEQPGYGRNRFGLAFQDVVDETNARVRVDSFESCVVEVKKEDLSGFLEALSMKAVVG</sequence>
<evidence type="ECO:0000256" key="1">
    <source>
        <dbReference type="ARBA" id="ARBA00004123"/>
    </source>
</evidence>
<keyword evidence="4" id="KW-0539">Nucleus</keyword>
<dbReference type="GO" id="GO:0003697">
    <property type="term" value="F:single-stranded DNA binding"/>
    <property type="evidence" value="ECO:0007669"/>
    <property type="project" value="TreeGrafter"/>
</dbReference>
<name>A0AA39R405_9LECA</name>
<dbReference type="AlphaFoldDB" id="A0AA39R405"/>
<evidence type="ECO:0000256" key="2">
    <source>
        <dbReference type="ARBA" id="ARBA00010727"/>
    </source>
</evidence>
<dbReference type="GO" id="GO:0000727">
    <property type="term" value="P:double-strand break repair via break-induced replication"/>
    <property type="evidence" value="ECO:0007669"/>
    <property type="project" value="TreeGrafter"/>
</dbReference>
<dbReference type="PANTHER" id="PTHR10507">
    <property type="entry name" value="CDC45-RELATED PROTEIN"/>
    <property type="match status" value="1"/>
</dbReference>
<evidence type="ECO:0000256" key="3">
    <source>
        <dbReference type="ARBA" id="ARBA00022705"/>
    </source>
</evidence>
<comment type="caution">
    <text evidence="7">The sequence shown here is derived from an EMBL/GenBank/DDBJ whole genome shotgun (WGS) entry which is preliminary data.</text>
</comment>
<keyword evidence="3" id="KW-0235">DNA replication</keyword>
<evidence type="ECO:0000256" key="5">
    <source>
        <dbReference type="ARBA" id="ARBA00023306"/>
    </source>
</evidence>
<feature type="compositionally biased region" description="Basic and acidic residues" evidence="6">
    <location>
        <begin position="566"/>
        <end position="581"/>
    </location>
</feature>
<proteinExistence type="inferred from homology"/>
<feature type="region of interest" description="Disordered" evidence="6">
    <location>
        <begin position="147"/>
        <end position="173"/>
    </location>
</feature>
<feature type="region of interest" description="Disordered" evidence="6">
    <location>
        <begin position="562"/>
        <end position="581"/>
    </location>
</feature>
<keyword evidence="8" id="KW-1185">Reference proteome</keyword>
<feature type="compositionally biased region" description="Basic and acidic residues" evidence="6">
    <location>
        <begin position="147"/>
        <end position="157"/>
    </location>
</feature>
<protein>
    <recommendedName>
        <fullName evidence="9">CDC45-like protein</fullName>
    </recommendedName>
</protein>
<feature type="compositionally biased region" description="Acidic residues" evidence="6">
    <location>
        <begin position="754"/>
        <end position="779"/>
    </location>
</feature>
<evidence type="ECO:0000256" key="4">
    <source>
        <dbReference type="ARBA" id="ARBA00023242"/>
    </source>
</evidence>
<dbReference type="PANTHER" id="PTHR10507:SF0">
    <property type="entry name" value="CELL DIVISION CONTROL PROTEIN 45 HOMOLOG"/>
    <property type="match status" value="1"/>
</dbReference>
<dbReference type="GO" id="GO:0031261">
    <property type="term" value="C:DNA replication preinitiation complex"/>
    <property type="evidence" value="ECO:0007669"/>
    <property type="project" value="TreeGrafter"/>
</dbReference>
<feature type="compositionally biased region" description="Polar residues" evidence="6">
    <location>
        <begin position="414"/>
        <end position="426"/>
    </location>
</feature>
<feature type="region of interest" description="Disordered" evidence="6">
    <location>
        <begin position="391"/>
        <end position="426"/>
    </location>
</feature>
<evidence type="ECO:0000313" key="8">
    <source>
        <dbReference type="Proteomes" id="UP001166286"/>
    </source>
</evidence>
<dbReference type="Proteomes" id="UP001166286">
    <property type="component" value="Unassembled WGS sequence"/>
</dbReference>
<feature type="region of interest" description="Disordered" evidence="6">
    <location>
        <begin position="200"/>
        <end position="289"/>
    </location>
</feature>
<feature type="compositionally biased region" description="Acidic residues" evidence="6">
    <location>
        <begin position="200"/>
        <end position="216"/>
    </location>
</feature>
<gene>
    <name evidence="7" type="ORF">JMJ35_003022</name>
</gene>
<reference evidence="7" key="1">
    <citation type="submission" date="2023-03" db="EMBL/GenBank/DDBJ databases">
        <title>Complete genome of Cladonia borealis.</title>
        <authorList>
            <person name="Park H."/>
        </authorList>
    </citation>
    <scope>NUCLEOTIDE SEQUENCE</scope>
    <source>
        <strain evidence="7">ANT050790</strain>
    </source>
</reference>
<comment type="similarity">
    <text evidence="2">Belongs to the CDC45 family.</text>
</comment>
<dbReference type="Pfam" id="PF02724">
    <property type="entry name" value="CDC45"/>
    <property type="match status" value="1"/>
</dbReference>
<organism evidence="7 8">
    <name type="scientific">Cladonia borealis</name>
    <dbReference type="NCBI Taxonomy" id="184061"/>
    <lineage>
        <taxon>Eukaryota</taxon>
        <taxon>Fungi</taxon>
        <taxon>Dikarya</taxon>
        <taxon>Ascomycota</taxon>
        <taxon>Pezizomycotina</taxon>
        <taxon>Lecanoromycetes</taxon>
        <taxon>OSLEUM clade</taxon>
        <taxon>Lecanoromycetidae</taxon>
        <taxon>Lecanorales</taxon>
        <taxon>Lecanorineae</taxon>
        <taxon>Cladoniaceae</taxon>
        <taxon>Cladonia</taxon>
    </lineage>
</organism>
<feature type="compositionally biased region" description="Basic and acidic residues" evidence="6">
    <location>
        <begin position="391"/>
        <end position="408"/>
    </location>
</feature>
<evidence type="ECO:0000313" key="7">
    <source>
        <dbReference type="EMBL" id="KAK0514405.1"/>
    </source>
</evidence>
<dbReference type="EMBL" id="JAFEKC020000005">
    <property type="protein sequence ID" value="KAK0514405.1"/>
    <property type="molecule type" value="Genomic_DNA"/>
</dbReference>
<evidence type="ECO:0000256" key="6">
    <source>
        <dbReference type="SAM" id="MobiDB-lite"/>
    </source>
</evidence>
<dbReference type="GO" id="GO:0003688">
    <property type="term" value="F:DNA replication origin binding"/>
    <property type="evidence" value="ECO:0007669"/>
    <property type="project" value="TreeGrafter"/>
</dbReference>
<accession>A0AA39R405</accession>
<evidence type="ECO:0008006" key="9">
    <source>
        <dbReference type="Google" id="ProtNLM"/>
    </source>
</evidence>
<dbReference type="GO" id="GO:0003682">
    <property type="term" value="F:chromatin binding"/>
    <property type="evidence" value="ECO:0007669"/>
    <property type="project" value="TreeGrafter"/>
</dbReference>
<dbReference type="InterPro" id="IPR003874">
    <property type="entry name" value="CDC45"/>
</dbReference>
<feature type="region of interest" description="Disordered" evidence="6">
    <location>
        <begin position="750"/>
        <end position="785"/>
    </location>
</feature>
<feature type="compositionally biased region" description="Low complexity" evidence="6">
    <location>
        <begin position="256"/>
        <end position="275"/>
    </location>
</feature>